<evidence type="ECO:0000313" key="2">
    <source>
        <dbReference type="EMBL" id="TBU20824.1"/>
    </source>
</evidence>
<feature type="compositionally biased region" description="Gly residues" evidence="1">
    <location>
        <begin position="18"/>
        <end position="32"/>
    </location>
</feature>
<proteinExistence type="predicted"/>
<dbReference type="AlphaFoldDB" id="A0A4Q9M249"/>
<dbReference type="Proteomes" id="UP000292282">
    <property type="component" value="Unassembled WGS sequence"/>
</dbReference>
<gene>
    <name evidence="2" type="ORF">CWI38_0019p0050</name>
</gene>
<organism evidence="2 3">
    <name type="scientific">Hamiltosporidium tvaerminnensis</name>
    <dbReference type="NCBI Taxonomy" id="1176355"/>
    <lineage>
        <taxon>Eukaryota</taxon>
        <taxon>Fungi</taxon>
        <taxon>Fungi incertae sedis</taxon>
        <taxon>Microsporidia</taxon>
        <taxon>Dubosqiidae</taxon>
        <taxon>Hamiltosporidium</taxon>
    </lineage>
</organism>
<comment type="caution">
    <text evidence="2">The sequence shown here is derived from an EMBL/GenBank/DDBJ whole genome shotgun (WGS) entry which is preliminary data.</text>
</comment>
<dbReference type="VEuPathDB" id="MicrosporidiaDB:CWI38_0019p0050"/>
<sequence>MNKCVADLYAEAVIGSTTGGTSGNPGIGGGTAGFENKEGSHEDKSLLFPISLAFFTG</sequence>
<accession>A0A4Q9M249</accession>
<name>A0A4Q9M249_9MICR</name>
<keyword evidence="3" id="KW-1185">Reference proteome</keyword>
<reference evidence="2 3" key="1">
    <citation type="submission" date="2017-12" db="EMBL/GenBank/DDBJ databases">
        <authorList>
            <person name="Pombert J.-F."/>
            <person name="Haag K.L."/>
            <person name="Ebert D."/>
        </authorList>
    </citation>
    <scope>NUCLEOTIDE SEQUENCE [LARGE SCALE GENOMIC DNA]</scope>
    <source>
        <strain evidence="2">IL-G-3</strain>
    </source>
</reference>
<feature type="region of interest" description="Disordered" evidence="1">
    <location>
        <begin position="18"/>
        <end position="41"/>
    </location>
</feature>
<evidence type="ECO:0000256" key="1">
    <source>
        <dbReference type="SAM" id="MobiDB-lite"/>
    </source>
</evidence>
<dbReference type="EMBL" id="PITK01000019">
    <property type="protein sequence ID" value="TBU20824.1"/>
    <property type="molecule type" value="Genomic_DNA"/>
</dbReference>
<evidence type="ECO:0000313" key="3">
    <source>
        <dbReference type="Proteomes" id="UP000292282"/>
    </source>
</evidence>
<protein>
    <submittedName>
        <fullName evidence="2">Uncharacterized protein</fullName>
    </submittedName>
</protein>